<sequence>MKRKIRETFDMIHADEELKNKTREFLAKTTGDYQKSPELVPVKAGDADLPDAFYTRTRRPGRVSGVFRVIPAVCCMLILMVFGGWQLYFKPVSVISIDINPSLELDVNRFDRVVDVKEYNEDGEKLAESLKILFMNYEDALEEIMDNESVQDYLAQDQVMSIVVAGEDEKKTQTVYSNVEECTQGQENTHCYHADSEVLEDAHASGLSYGKYMAYLELKELDPDISPGDVQGMPMREIRNRIEELQGNDIGNGAGSGTVSGNGNGSGSGNGAGSGTGSGNGNNAGSGNGEGNGTGSGNGRGAGNGNGNGSEAGVGTGAGNGYGMNGTGAHHQESYGEHGAGHGRRHRE</sequence>
<dbReference type="InterPro" id="IPR055431">
    <property type="entry name" value="RsgI_M"/>
</dbReference>
<dbReference type="Pfam" id="PF23750">
    <property type="entry name" value="RsgI_M"/>
    <property type="match status" value="1"/>
</dbReference>
<feature type="region of interest" description="Disordered" evidence="1">
    <location>
        <begin position="247"/>
        <end position="348"/>
    </location>
</feature>
<keyword evidence="2" id="KW-0472">Membrane</keyword>
<feature type="domain" description="Anti-sigma factor RsgI-like middle" evidence="3">
    <location>
        <begin position="93"/>
        <end position="216"/>
    </location>
</feature>
<evidence type="ECO:0000259" key="3">
    <source>
        <dbReference type="Pfam" id="PF23750"/>
    </source>
</evidence>
<dbReference type="Proteomes" id="UP000823897">
    <property type="component" value="Unassembled WGS sequence"/>
</dbReference>
<organism evidence="4 5">
    <name type="scientific">Candidatus Mediterraneibacter tabaqchaliae</name>
    <dbReference type="NCBI Taxonomy" id="2838689"/>
    <lineage>
        <taxon>Bacteria</taxon>
        <taxon>Bacillati</taxon>
        <taxon>Bacillota</taxon>
        <taxon>Clostridia</taxon>
        <taxon>Lachnospirales</taxon>
        <taxon>Lachnospiraceae</taxon>
        <taxon>Mediterraneibacter</taxon>
    </lineage>
</organism>
<dbReference type="InterPro" id="IPR052258">
    <property type="entry name" value="Diverse_Func_Domain-Protein"/>
</dbReference>
<comment type="caution">
    <text evidence="4">The sequence shown here is derived from an EMBL/GenBank/DDBJ whole genome shotgun (WGS) entry which is preliminary data.</text>
</comment>
<protein>
    <recommendedName>
        <fullName evidence="3">Anti-sigma factor RsgI-like middle domain-containing protein</fullName>
    </recommendedName>
</protein>
<evidence type="ECO:0000256" key="1">
    <source>
        <dbReference type="SAM" id="MobiDB-lite"/>
    </source>
</evidence>
<feature type="compositionally biased region" description="Basic and acidic residues" evidence="1">
    <location>
        <begin position="330"/>
        <end position="340"/>
    </location>
</feature>
<reference evidence="4" key="2">
    <citation type="submission" date="2021-04" db="EMBL/GenBank/DDBJ databases">
        <authorList>
            <person name="Gilroy R."/>
        </authorList>
    </citation>
    <scope>NUCLEOTIDE SEQUENCE</scope>
    <source>
        <strain evidence="4">ChiGjej3B3-11674</strain>
    </source>
</reference>
<proteinExistence type="predicted"/>
<name>A0A9D2U1B8_9FIRM</name>
<accession>A0A9D2U1B8</accession>
<keyword evidence="2" id="KW-0812">Transmembrane</keyword>
<dbReference type="EMBL" id="DWUV01000104">
    <property type="protein sequence ID" value="HJD33970.1"/>
    <property type="molecule type" value="Genomic_DNA"/>
</dbReference>
<evidence type="ECO:0000313" key="4">
    <source>
        <dbReference type="EMBL" id="HJD33970.1"/>
    </source>
</evidence>
<keyword evidence="2" id="KW-1133">Transmembrane helix</keyword>
<dbReference type="PANTHER" id="PTHR37612">
    <property type="entry name" value="FIBROIN HEAVY CHAIN FIB-H LIKE PROTEIN"/>
    <property type="match status" value="1"/>
</dbReference>
<dbReference type="PANTHER" id="PTHR37612:SF20">
    <property type="entry name" value="PER-HEXAMER REPEAT PROTEIN 5-RELATED"/>
    <property type="match status" value="1"/>
</dbReference>
<feature type="transmembrane region" description="Helical" evidence="2">
    <location>
        <begin position="66"/>
        <end position="88"/>
    </location>
</feature>
<evidence type="ECO:0000313" key="5">
    <source>
        <dbReference type="Proteomes" id="UP000823897"/>
    </source>
</evidence>
<dbReference type="AlphaFoldDB" id="A0A9D2U1B8"/>
<evidence type="ECO:0000256" key="2">
    <source>
        <dbReference type="SAM" id="Phobius"/>
    </source>
</evidence>
<feature type="compositionally biased region" description="Gly residues" evidence="1">
    <location>
        <begin position="250"/>
        <end position="326"/>
    </location>
</feature>
<gene>
    <name evidence="4" type="ORF">H9911_05435</name>
</gene>
<reference evidence="4" key="1">
    <citation type="journal article" date="2021" name="PeerJ">
        <title>Extensive microbial diversity within the chicken gut microbiome revealed by metagenomics and culture.</title>
        <authorList>
            <person name="Gilroy R."/>
            <person name="Ravi A."/>
            <person name="Getino M."/>
            <person name="Pursley I."/>
            <person name="Horton D.L."/>
            <person name="Alikhan N.F."/>
            <person name="Baker D."/>
            <person name="Gharbi K."/>
            <person name="Hall N."/>
            <person name="Watson M."/>
            <person name="Adriaenssens E.M."/>
            <person name="Foster-Nyarko E."/>
            <person name="Jarju S."/>
            <person name="Secka A."/>
            <person name="Antonio M."/>
            <person name="Oren A."/>
            <person name="Chaudhuri R.R."/>
            <person name="La Ragione R."/>
            <person name="Hildebrand F."/>
            <person name="Pallen M.J."/>
        </authorList>
    </citation>
    <scope>NUCLEOTIDE SEQUENCE</scope>
    <source>
        <strain evidence="4">ChiGjej3B3-11674</strain>
    </source>
</reference>